<dbReference type="EC" id="2.5.1.47" evidence="13"/>
<keyword evidence="5 13" id="KW-0028">Amino-acid biosynthesis</keyword>
<evidence type="ECO:0000256" key="1">
    <source>
        <dbReference type="ARBA" id="ARBA00001933"/>
    </source>
</evidence>
<dbReference type="Pfam" id="PF00291">
    <property type="entry name" value="PALP"/>
    <property type="match status" value="1"/>
</dbReference>
<evidence type="ECO:0000256" key="6">
    <source>
        <dbReference type="ARBA" id="ARBA00022679"/>
    </source>
</evidence>
<keyword evidence="16" id="KW-1185">Reference proteome</keyword>
<comment type="pathway">
    <text evidence="2">Amino-acid biosynthesis; L-cysteine biosynthesis; L-cysteine from L-serine: step 1/2.</text>
</comment>
<name>A0A5M3XW27_9ACTN</name>
<feature type="binding site" evidence="11">
    <location>
        <position position="438"/>
    </location>
    <ligand>
        <name>pyridoxal 5'-phosphate</name>
        <dbReference type="ChEBI" id="CHEBI:597326"/>
    </ligand>
</feature>
<dbReference type="AlphaFoldDB" id="A0A5M3XW27"/>
<dbReference type="SUPFAM" id="SSF53686">
    <property type="entry name" value="Tryptophan synthase beta subunit-like PLP-dependent enzymes"/>
    <property type="match status" value="1"/>
</dbReference>
<dbReference type="GO" id="GO:0004124">
    <property type="term" value="F:cysteine synthase activity"/>
    <property type="evidence" value="ECO:0007669"/>
    <property type="project" value="UniProtKB-UniRule"/>
</dbReference>
<dbReference type="InterPro" id="IPR042122">
    <property type="entry name" value="Ser_AcTrfase_N_sf"/>
</dbReference>
<dbReference type="InterPro" id="IPR053376">
    <property type="entry name" value="Serine_acetyltransferase"/>
</dbReference>
<feature type="binding site" evidence="11">
    <location>
        <position position="247"/>
    </location>
    <ligand>
        <name>pyridoxal 5'-phosphate</name>
        <dbReference type="ChEBI" id="CHEBI:597326"/>
    </ligand>
</feature>
<feature type="modified residue" description="N6-(pyridoxal phosphate)lysine" evidence="12">
    <location>
        <position position="217"/>
    </location>
</feature>
<evidence type="ECO:0000256" key="11">
    <source>
        <dbReference type="PIRSR" id="PIRSR605856-50"/>
    </source>
</evidence>
<evidence type="ECO:0000256" key="8">
    <source>
        <dbReference type="ARBA" id="ARBA00023192"/>
    </source>
</evidence>
<comment type="cofactor">
    <cofactor evidence="1 11 13">
        <name>pyridoxal 5'-phosphate</name>
        <dbReference type="ChEBI" id="CHEBI:597326"/>
    </cofactor>
</comment>
<dbReference type="CDD" id="cd03354">
    <property type="entry name" value="LbH_SAT"/>
    <property type="match status" value="1"/>
</dbReference>
<sequence length="479" mass="50536">MLEDLHAATHRDPALYGHRKLEAILYPGVWAVWIHRLANRLHRRRIPFLPRLISQLARTLTGIEIHPGARIGRRLFIDHGAGVVIGETAVIGDDVTLYHRVTLGGRGFQSDAKGTPRHPVLGNRVTVGVGASILGHVHVSDDASIGAHALVLADVPAGARVHVTPSIVRREPVPSIHPNVLSLIGSTPLVSLSRFGAALPARLTAKLESANPGGSVKDRIARAMIEAAEDAGLLRPGAHIIEPTSGNTGIGLAMVAAAKGYRLTLTMPESMSAERRALLAAYGAELVLTPAALGMKGAIAEAERLAAEHGWFMPQQFANPANPDIHLRTTAQEIWDDTAGEIDMLVCGVGTGGTITGVGRFLRDKKPHVRVIAVEPTESAVLSGQAPGPHGIQGIGAGFVPEVLDTGVYDEVMRVTVDQARDAARRLARTEGILAGVSAGAALHAASTAAARPENDGRLVVVVLPDTGERYLSTPLFTQ</sequence>
<comment type="function">
    <text evidence="10">Catalyzes the conversion of O-acetylserine (OAS) to cysteine through the elimination of acetate and addition of hydrogen sulfide.</text>
</comment>
<comment type="caution">
    <text evidence="15">The sequence shown here is derived from an EMBL/GenBank/DDBJ whole genome shotgun (WGS) entry which is preliminary data.</text>
</comment>
<dbReference type="PROSITE" id="PS00901">
    <property type="entry name" value="CYS_SYNTHASE"/>
    <property type="match status" value="1"/>
</dbReference>
<dbReference type="InterPro" id="IPR050214">
    <property type="entry name" value="Cys_Synth/Cystath_Beta-Synth"/>
</dbReference>
<dbReference type="Gene3D" id="3.40.50.1100">
    <property type="match status" value="2"/>
</dbReference>
<dbReference type="Gene3D" id="2.160.10.10">
    <property type="entry name" value="Hexapeptide repeat proteins"/>
    <property type="match status" value="1"/>
</dbReference>
<feature type="binding site" evidence="11">
    <location>
        <begin position="350"/>
        <end position="354"/>
    </location>
    <ligand>
        <name>pyridoxal 5'-phosphate</name>
        <dbReference type="ChEBI" id="CHEBI:597326"/>
    </ligand>
</feature>
<dbReference type="InterPro" id="IPR036052">
    <property type="entry name" value="TrpB-like_PALP_sf"/>
</dbReference>
<organism evidence="15 16">
    <name type="scientific">Acrocarpospora pleiomorpha</name>
    <dbReference type="NCBI Taxonomy" id="90975"/>
    <lineage>
        <taxon>Bacteria</taxon>
        <taxon>Bacillati</taxon>
        <taxon>Actinomycetota</taxon>
        <taxon>Actinomycetes</taxon>
        <taxon>Streptosporangiales</taxon>
        <taxon>Streptosporangiaceae</taxon>
        <taxon>Acrocarpospora</taxon>
    </lineage>
</organism>
<gene>
    <name evidence="15" type="ORF">Aple_071680</name>
</gene>
<evidence type="ECO:0000256" key="3">
    <source>
        <dbReference type="ARBA" id="ARBA00004962"/>
    </source>
</evidence>
<keyword evidence="6 13" id="KW-0808">Transferase</keyword>
<dbReference type="GO" id="GO:0005737">
    <property type="term" value="C:cytoplasm"/>
    <property type="evidence" value="ECO:0007669"/>
    <property type="project" value="UniProtKB-ARBA"/>
</dbReference>
<dbReference type="SUPFAM" id="SSF51161">
    <property type="entry name" value="Trimeric LpxA-like enzymes"/>
    <property type="match status" value="1"/>
</dbReference>
<dbReference type="Proteomes" id="UP000377595">
    <property type="component" value="Unassembled WGS sequence"/>
</dbReference>
<dbReference type="EMBL" id="BLAF01000050">
    <property type="protein sequence ID" value="GES24269.1"/>
    <property type="molecule type" value="Genomic_DNA"/>
</dbReference>
<evidence type="ECO:0000256" key="10">
    <source>
        <dbReference type="ARBA" id="ARBA00053442"/>
    </source>
</evidence>
<dbReference type="Gene3D" id="1.10.3130.10">
    <property type="entry name" value="serine acetyltransferase, domain 1"/>
    <property type="match status" value="1"/>
</dbReference>
<dbReference type="GO" id="GO:0006535">
    <property type="term" value="P:cysteine biosynthetic process from serine"/>
    <property type="evidence" value="ECO:0007669"/>
    <property type="project" value="UniProtKB-UniRule"/>
</dbReference>
<evidence type="ECO:0000256" key="12">
    <source>
        <dbReference type="PIRSR" id="PIRSR605856-51"/>
    </source>
</evidence>
<comment type="similarity">
    <text evidence="4 13">Belongs to the cysteine synthase/cystathionine beta-synthase family.</text>
</comment>
<dbReference type="CDD" id="cd01561">
    <property type="entry name" value="CBS_like"/>
    <property type="match status" value="1"/>
</dbReference>
<comment type="catalytic activity">
    <reaction evidence="9 13">
        <text>O-acetyl-L-serine + hydrogen sulfide = L-cysteine + acetate</text>
        <dbReference type="Rhea" id="RHEA:14829"/>
        <dbReference type="ChEBI" id="CHEBI:29919"/>
        <dbReference type="ChEBI" id="CHEBI:30089"/>
        <dbReference type="ChEBI" id="CHEBI:35235"/>
        <dbReference type="ChEBI" id="CHEBI:58340"/>
        <dbReference type="EC" id="2.5.1.47"/>
    </reaction>
</comment>
<dbReference type="InterPro" id="IPR005859">
    <property type="entry name" value="CysK"/>
</dbReference>
<dbReference type="FunFam" id="3.40.50.1100:FF:000067">
    <property type="entry name" value="Cysteine synthase"/>
    <property type="match status" value="1"/>
</dbReference>
<accession>A0A5M3XW27</accession>
<dbReference type="NCBIfam" id="TIGR01136">
    <property type="entry name" value="cysKM"/>
    <property type="match status" value="1"/>
</dbReference>
<dbReference type="InterPro" id="IPR045304">
    <property type="entry name" value="LbH_SAT"/>
</dbReference>
<dbReference type="PANTHER" id="PTHR10314">
    <property type="entry name" value="CYSTATHIONINE BETA-SYNTHASE"/>
    <property type="match status" value="1"/>
</dbReference>
<evidence type="ECO:0000259" key="14">
    <source>
        <dbReference type="Pfam" id="PF00291"/>
    </source>
</evidence>
<evidence type="ECO:0000256" key="2">
    <source>
        <dbReference type="ARBA" id="ARBA00004876"/>
    </source>
</evidence>
<comment type="pathway">
    <text evidence="3">Amino-acid biosynthesis; L-cysteine biosynthesis; L-cysteine from L-serine: step 2/2.</text>
</comment>
<evidence type="ECO:0000256" key="9">
    <source>
        <dbReference type="ARBA" id="ARBA00047931"/>
    </source>
</evidence>
<evidence type="ECO:0000256" key="4">
    <source>
        <dbReference type="ARBA" id="ARBA00007103"/>
    </source>
</evidence>
<dbReference type="InterPro" id="IPR001216">
    <property type="entry name" value="P-phosphate_BS"/>
</dbReference>
<dbReference type="NCBIfam" id="NF041874">
    <property type="entry name" value="EPS_EpsC"/>
    <property type="match status" value="1"/>
</dbReference>
<evidence type="ECO:0000256" key="7">
    <source>
        <dbReference type="ARBA" id="ARBA00022898"/>
    </source>
</evidence>
<dbReference type="InterPro" id="IPR001926">
    <property type="entry name" value="TrpB-like_PALP"/>
</dbReference>
<protein>
    <recommendedName>
        <fullName evidence="13">Cysteine synthase</fullName>
        <ecNumber evidence="13">2.5.1.47</ecNumber>
    </recommendedName>
</protein>
<proteinExistence type="inferred from homology"/>
<dbReference type="InterPro" id="IPR011004">
    <property type="entry name" value="Trimer_LpxA-like_sf"/>
</dbReference>
<keyword evidence="8 13" id="KW-0198">Cysteine biosynthesis</keyword>
<keyword evidence="7 11" id="KW-0663">Pyridoxal phosphate</keyword>
<evidence type="ECO:0000256" key="5">
    <source>
        <dbReference type="ARBA" id="ARBA00022605"/>
    </source>
</evidence>
<dbReference type="InterPro" id="IPR005856">
    <property type="entry name" value="Cys_synth"/>
</dbReference>
<reference evidence="15 16" key="1">
    <citation type="submission" date="2019-10" db="EMBL/GenBank/DDBJ databases">
        <title>Whole genome shotgun sequence of Acrocarpospora pleiomorpha NBRC 16267.</title>
        <authorList>
            <person name="Ichikawa N."/>
            <person name="Kimura A."/>
            <person name="Kitahashi Y."/>
            <person name="Komaki H."/>
            <person name="Oguchi A."/>
        </authorList>
    </citation>
    <scope>NUCLEOTIDE SEQUENCE [LARGE SCALE GENOMIC DNA]</scope>
    <source>
        <strain evidence="15 16">NBRC 16267</strain>
    </source>
</reference>
<feature type="domain" description="Tryptophan synthase beta chain-like PALP" evidence="14">
    <location>
        <begin position="182"/>
        <end position="466"/>
    </location>
</feature>
<evidence type="ECO:0000313" key="15">
    <source>
        <dbReference type="EMBL" id="GES24269.1"/>
    </source>
</evidence>
<evidence type="ECO:0000313" key="16">
    <source>
        <dbReference type="Proteomes" id="UP000377595"/>
    </source>
</evidence>
<evidence type="ECO:0000256" key="13">
    <source>
        <dbReference type="RuleBase" id="RU003985"/>
    </source>
</evidence>
<dbReference type="NCBIfam" id="TIGR01139">
    <property type="entry name" value="cysK"/>
    <property type="match status" value="1"/>
</dbReference>